<dbReference type="PANTHER" id="PTHR37464">
    <property type="entry name" value="BLL2463 PROTEIN"/>
    <property type="match status" value="1"/>
</dbReference>
<dbReference type="InterPro" id="IPR029062">
    <property type="entry name" value="Class_I_gatase-like"/>
</dbReference>
<feature type="transmembrane region" description="Helical" evidence="1">
    <location>
        <begin position="56"/>
        <end position="74"/>
    </location>
</feature>
<dbReference type="InterPro" id="IPR036465">
    <property type="entry name" value="vWFA_dom_sf"/>
</dbReference>
<dbReference type="SUPFAM" id="SSF52317">
    <property type="entry name" value="Class I glutamine amidotransferase-like"/>
    <property type="match status" value="1"/>
</dbReference>
<dbReference type="InterPro" id="IPR024163">
    <property type="entry name" value="Aerotolerance_reg_N"/>
</dbReference>
<accession>A0A832I2C8</accession>
<dbReference type="InterPro" id="IPR011933">
    <property type="entry name" value="Double_TM_dom"/>
</dbReference>
<dbReference type="PANTHER" id="PTHR37464:SF1">
    <property type="entry name" value="BLL2463 PROTEIN"/>
    <property type="match status" value="1"/>
</dbReference>
<dbReference type="SUPFAM" id="SSF53300">
    <property type="entry name" value="vWA-like"/>
    <property type="match status" value="1"/>
</dbReference>
<reference evidence="4" key="1">
    <citation type="journal article" date="2020" name="mSystems">
        <title>Genome- and Community-Level Interaction Insights into Carbon Utilization and Element Cycling Functions of Hydrothermarchaeota in Hydrothermal Sediment.</title>
        <authorList>
            <person name="Zhou Z."/>
            <person name="Liu Y."/>
            <person name="Xu W."/>
            <person name="Pan J."/>
            <person name="Luo Z.H."/>
            <person name="Li M."/>
        </authorList>
    </citation>
    <scope>NUCLEOTIDE SEQUENCE [LARGE SCALE GENOMIC DNA]</scope>
    <source>
        <strain evidence="4">SpSt-381</strain>
    </source>
</reference>
<dbReference type="InterPro" id="IPR002035">
    <property type="entry name" value="VWF_A"/>
</dbReference>
<name>A0A832I2C8_UNCEI</name>
<keyword evidence="1" id="KW-0812">Transmembrane</keyword>
<feature type="domain" description="VWFA" evidence="3">
    <location>
        <begin position="92"/>
        <end position="199"/>
    </location>
</feature>
<organism evidence="4">
    <name type="scientific">Eiseniibacteriota bacterium</name>
    <dbReference type="NCBI Taxonomy" id="2212470"/>
    <lineage>
        <taxon>Bacteria</taxon>
        <taxon>Candidatus Eiseniibacteriota</taxon>
    </lineage>
</organism>
<dbReference type="Pfam" id="PF13519">
    <property type="entry name" value="VWA_2"/>
    <property type="match status" value="1"/>
</dbReference>
<evidence type="ECO:0000259" key="2">
    <source>
        <dbReference type="Pfam" id="PF07584"/>
    </source>
</evidence>
<evidence type="ECO:0000256" key="1">
    <source>
        <dbReference type="SAM" id="Phobius"/>
    </source>
</evidence>
<evidence type="ECO:0000313" key="4">
    <source>
        <dbReference type="EMBL" id="HGZ43479.1"/>
    </source>
</evidence>
<sequence>MNFLNPLFLSGLAAAAIPILIHLFTRRRPREVRFPSLEFLAEVNQSEIRRLRLKQWLLLALRTLAVAAIALAMARPALRGTAGPAGAAATTVVALVDVSGSMGARAAGGGTLAAEARRVVEDLLGTLGPADELLLVPYDRAPRPVTPKPSADAGRLRAAAQALEAGAHATDHAQALAFAARALAESRALNRELFWIGDFQATGFADGGAPAAPAGPWDAARVYLVPLAPASRANAALTDAAPAPAGETAALSVSGAGFGVAPGDVAVAVRDRRGELGRGFLALPARGEAFALLPLARLPEDGGWVELPNDALALDNRRAFAAGRSGTVRVALREDGPPSALRLALEAGAPASGLAVEALDAATLPARLPECDVLVVHDVAQPGPVETQAVLDWVRGGGAVLFAPGRRADAAAWAPLLEALGAGALGPVAEAPPGAAWRLGRAVAGHPVLAGFPARPGEPLSAARFTAIRAFTPAPGARVLLEFDRRHPALVETPRALVLLAPADPEASDLAVSGAFLPLLHQAVKVLGRGTAAASLLPGERYRAPAATGAWRIEDEDGREVPSELAAAAGATRLVSAPLERPGLYRVLQDGRLRAVFAVNPDPRESDLAPVAEPALVRAFPPGRAQVVRPGGDLARRVREARYGRELWSWFVIAALALLAAESAIGRWGMAGARAPAGPARPRGT</sequence>
<dbReference type="Gene3D" id="3.40.50.880">
    <property type="match status" value="1"/>
</dbReference>
<keyword evidence="1" id="KW-0472">Membrane</keyword>
<dbReference type="NCBIfam" id="TIGR02226">
    <property type="entry name" value="two_anch"/>
    <property type="match status" value="1"/>
</dbReference>
<dbReference type="Pfam" id="PF07584">
    <property type="entry name" value="BatA"/>
    <property type="match status" value="1"/>
</dbReference>
<feature type="transmembrane region" description="Helical" evidence="1">
    <location>
        <begin position="6"/>
        <end position="24"/>
    </location>
</feature>
<dbReference type="EMBL" id="DSQF01000018">
    <property type="protein sequence ID" value="HGZ43479.1"/>
    <property type="molecule type" value="Genomic_DNA"/>
</dbReference>
<feature type="domain" description="Aerotolerance regulator N-terminal" evidence="2">
    <location>
        <begin position="1"/>
        <end position="76"/>
    </location>
</feature>
<gene>
    <name evidence="4" type="ORF">ENR23_08645</name>
</gene>
<dbReference type="Gene3D" id="3.40.50.410">
    <property type="entry name" value="von Willebrand factor, type A domain"/>
    <property type="match status" value="1"/>
</dbReference>
<proteinExistence type="predicted"/>
<protein>
    <submittedName>
        <fullName evidence="4">VWA domain-containing protein</fullName>
    </submittedName>
</protein>
<keyword evidence="1" id="KW-1133">Transmembrane helix</keyword>
<evidence type="ECO:0000259" key="3">
    <source>
        <dbReference type="Pfam" id="PF13519"/>
    </source>
</evidence>
<comment type="caution">
    <text evidence="4">The sequence shown here is derived from an EMBL/GenBank/DDBJ whole genome shotgun (WGS) entry which is preliminary data.</text>
</comment>
<dbReference type="AlphaFoldDB" id="A0A832I2C8"/>